<dbReference type="Proteomes" id="UP000182272">
    <property type="component" value="Chromosome I"/>
</dbReference>
<reference evidence="1 2" key="1">
    <citation type="submission" date="2016-10" db="EMBL/GenBank/DDBJ databases">
        <authorList>
            <person name="de Groot N.N."/>
        </authorList>
    </citation>
    <scope>NUCLEOTIDE SEQUENCE [LARGE SCALE GENOMIC DNA]</scope>
    <source>
        <strain evidence="1 2">LMG 2158</strain>
    </source>
</reference>
<gene>
    <name evidence="1" type="ORF">SAMN05216581_2355</name>
</gene>
<proteinExistence type="predicted"/>
<sequence>MSGILYRRFNIEPLGIPRNGAGIDTRKRPRPETELGYAELCWLTSTAKFSFVVPLSEDVGATPRFLTLSRRHLHNLSGGTDKSKH</sequence>
<evidence type="ECO:0000313" key="2">
    <source>
        <dbReference type="Proteomes" id="UP000182272"/>
    </source>
</evidence>
<organism evidence="1 2">
    <name type="scientific">Pseudomonas asplenii</name>
    <dbReference type="NCBI Taxonomy" id="53407"/>
    <lineage>
        <taxon>Bacteria</taxon>
        <taxon>Pseudomonadati</taxon>
        <taxon>Pseudomonadota</taxon>
        <taxon>Gammaproteobacteria</taxon>
        <taxon>Pseudomonadales</taxon>
        <taxon>Pseudomonadaceae</taxon>
        <taxon>Pseudomonas</taxon>
    </lineage>
</organism>
<dbReference type="AlphaFoldDB" id="A0A1H6NI13"/>
<name>A0A1H6NI13_9PSED</name>
<protein>
    <submittedName>
        <fullName evidence="1">Uncharacterized protein</fullName>
    </submittedName>
</protein>
<evidence type="ECO:0000313" key="1">
    <source>
        <dbReference type="EMBL" id="SEI11687.1"/>
    </source>
</evidence>
<dbReference type="EMBL" id="LT629972">
    <property type="protein sequence ID" value="SEI11687.1"/>
    <property type="molecule type" value="Genomic_DNA"/>
</dbReference>
<accession>A0A1H6NI13</accession>